<dbReference type="RefSeq" id="XP_001423294.1">
    <property type="nucleotide sequence ID" value="XM_001423257.1"/>
</dbReference>
<reference evidence="2 3" key="1">
    <citation type="journal article" date="2006" name="Nature">
        <title>Global trends of whole-genome duplications revealed by the ciliate Paramecium tetraurelia.</title>
        <authorList>
            <consortium name="Genoscope"/>
            <person name="Aury J.-M."/>
            <person name="Jaillon O."/>
            <person name="Duret L."/>
            <person name="Noel B."/>
            <person name="Jubin C."/>
            <person name="Porcel B.M."/>
            <person name="Segurens B."/>
            <person name="Daubin V."/>
            <person name="Anthouard V."/>
            <person name="Aiach N."/>
            <person name="Arnaiz O."/>
            <person name="Billaut A."/>
            <person name="Beisson J."/>
            <person name="Blanc I."/>
            <person name="Bouhouche K."/>
            <person name="Camara F."/>
            <person name="Duharcourt S."/>
            <person name="Guigo R."/>
            <person name="Gogendeau D."/>
            <person name="Katinka M."/>
            <person name="Keller A.-M."/>
            <person name="Kissmehl R."/>
            <person name="Klotz C."/>
            <person name="Koll F."/>
            <person name="Le Moue A."/>
            <person name="Lepere C."/>
            <person name="Malinsky S."/>
            <person name="Nowacki M."/>
            <person name="Nowak J.K."/>
            <person name="Plattner H."/>
            <person name="Poulain J."/>
            <person name="Ruiz F."/>
            <person name="Serrano V."/>
            <person name="Zagulski M."/>
            <person name="Dessen P."/>
            <person name="Betermier M."/>
            <person name="Weissenbach J."/>
            <person name="Scarpelli C."/>
            <person name="Schachter V."/>
            <person name="Sperling L."/>
            <person name="Meyer E."/>
            <person name="Cohen J."/>
            <person name="Wincker P."/>
        </authorList>
    </citation>
    <scope>NUCLEOTIDE SEQUENCE [LARGE SCALE GENOMIC DNA]</scope>
    <source>
        <strain evidence="2 3">Stock d4-2</strain>
    </source>
</reference>
<dbReference type="HOGENOM" id="CLU_1698912_0_0_1"/>
<evidence type="ECO:0000313" key="2">
    <source>
        <dbReference type="EMBL" id="CAK55896.1"/>
    </source>
</evidence>
<evidence type="ECO:0000313" key="3">
    <source>
        <dbReference type="Proteomes" id="UP000000600"/>
    </source>
</evidence>
<proteinExistence type="predicted"/>
<dbReference type="KEGG" id="ptm:GSPATT00000331001"/>
<organism evidence="2 3">
    <name type="scientific">Paramecium tetraurelia</name>
    <dbReference type="NCBI Taxonomy" id="5888"/>
    <lineage>
        <taxon>Eukaryota</taxon>
        <taxon>Sar</taxon>
        <taxon>Alveolata</taxon>
        <taxon>Ciliophora</taxon>
        <taxon>Intramacronucleata</taxon>
        <taxon>Oligohymenophorea</taxon>
        <taxon>Peniculida</taxon>
        <taxon>Parameciidae</taxon>
        <taxon>Paramecium</taxon>
    </lineage>
</organism>
<sequence>MNTTMIIFVISLPHAITKERRMLLEYYYDIPLIYSNCIISQQKEVELDEGKQVSQKRRKTIIELEEDQKQQIQLSPGDNLGLKHIIRTNLYEKFISCKILTLKQSNLEGQLFYLDRDKYIRVLLNNRIQTSSQNNGAEQSLQKIVKRKQDRNTLD</sequence>
<gene>
    <name evidence="2" type="ORF">GSPATT00000331001</name>
</gene>
<feature type="region of interest" description="Disordered" evidence="1">
    <location>
        <begin position="134"/>
        <end position="155"/>
    </location>
</feature>
<name>A0BBH9_PARTE</name>
<keyword evidence="3" id="KW-1185">Reference proteome</keyword>
<accession>A0BBH9</accession>
<dbReference type="GeneID" id="5009078"/>
<evidence type="ECO:0000256" key="1">
    <source>
        <dbReference type="SAM" id="MobiDB-lite"/>
    </source>
</evidence>
<dbReference type="EMBL" id="CT867985">
    <property type="protein sequence ID" value="CAK55896.1"/>
    <property type="molecule type" value="Genomic_DNA"/>
</dbReference>
<dbReference type="AlphaFoldDB" id="A0BBH9"/>
<protein>
    <submittedName>
        <fullName evidence="2">Uncharacterized protein</fullName>
    </submittedName>
</protein>
<dbReference type="InParanoid" id="A0BBH9"/>
<dbReference type="Proteomes" id="UP000000600">
    <property type="component" value="Unassembled WGS sequence"/>
</dbReference>